<dbReference type="InterPro" id="IPR037523">
    <property type="entry name" value="VOC_core"/>
</dbReference>
<dbReference type="PANTHER" id="PTHR21366:SF14">
    <property type="entry name" value="GLYOXALASE DOMAIN-CONTAINING PROTEIN 5"/>
    <property type="match status" value="1"/>
</dbReference>
<dbReference type="AlphaFoldDB" id="A0A8E7AZ05"/>
<evidence type="ECO:0000313" key="3">
    <source>
        <dbReference type="Proteomes" id="UP000680656"/>
    </source>
</evidence>
<proteinExistence type="predicted"/>
<dbReference type="CDD" id="cd06587">
    <property type="entry name" value="VOC"/>
    <property type="match status" value="1"/>
</dbReference>
<dbReference type="InterPro" id="IPR029068">
    <property type="entry name" value="Glyas_Bleomycin-R_OHBP_Dase"/>
</dbReference>
<reference evidence="2 3" key="1">
    <citation type="submission" date="2021-05" db="EMBL/GenBank/DDBJ databases">
        <title>A novel Methanospirillum isolate from a pyrite-forming mixed culture.</title>
        <authorList>
            <person name="Bunk B."/>
            <person name="Sproer C."/>
            <person name="Spring S."/>
            <person name="Pester M."/>
        </authorList>
    </citation>
    <scope>NUCLEOTIDE SEQUENCE [LARGE SCALE GENOMIC DNA]</scope>
    <source>
        <strain evidence="2 3">J.3.6.1-F.2.7.3</strain>
    </source>
</reference>
<sequence>MNNDMISLDHIALHVTSLEQSIRFYQNILQMEVFGPVNLGTLSASGRFVGKAVSGGQGLLKGIIKGISPRALHDQYTDIALLASSGSKYDILLVQKRYPETGMTKSVDGKTIFGFSCTLSQSINTEILAWDLAQAEATFQWGDQNYDGTLFTEDNLIHSIYVQDPDGRVIELKPGTEDTSQGSCITSIDSITLHATYPEKSAQYYTKTHGFSITSDSKTTIPGKRFIWLTDSSGRRLILLYGLISPDGTPVQAGGYGLDHFALTGLSIKGEKHSIQTDVRMNPGNLIENSGSTYLQDSDGYWIENYPES</sequence>
<dbReference type="PANTHER" id="PTHR21366">
    <property type="entry name" value="GLYOXALASE FAMILY PROTEIN"/>
    <property type="match status" value="1"/>
</dbReference>
<dbReference type="PROSITE" id="PS51819">
    <property type="entry name" value="VOC"/>
    <property type="match status" value="1"/>
</dbReference>
<dbReference type="RefSeq" id="WP_214421197.1">
    <property type="nucleotide sequence ID" value="NZ_CP075546.1"/>
</dbReference>
<accession>A0A8E7AZ05</accession>
<name>A0A8E7AZ05_9EURY</name>
<organism evidence="2 3">
    <name type="scientific">Methanospirillum purgamenti</name>
    <dbReference type="NCBI Taxonomy" id="2834276"/>
    <lineage>
        <taxon>Archaea</taxon>
        <taxon>Methanobacteriati</taxon>
        <taxon>Methanobacteriota</taxon>
        <taxon>Stenosarchaea group</taxon>
        <taxon>Methanomicrobia</taxon>
        <taxon>Methanomicrobiales</taxon>
        <taxon>Methanospirillaceae</taxon>
        <taxon>Methanospirillum</taxon>
    </lineage>
</organism>
<dbReference type="Proteomes" id="UP000680656">
    <property type="component" value="Chromosome"/>
</dbReference>
<dbReference type="GeneID" id="65097136"/>
<gene>
    <name evidence="2" type="ORF">KHC33_08090</name>
</gene>
<feature type="domain" description="VOC" evidence="1">
    <location>
        <begin position="7"/>
        <end position="175"/>
    </location>
</feature>
<protein>
    <submittedName>
        <fullName evidence="2">VOC family protein</fullName>
    </submittedName>
</protein>
<dbReference type="KEGG" id="mrtj:KHC33_08090"/>
<dbReference type="InterPro" id="IPR050383">
    <property type="entry name" value="GlyoxalaseI/FosfomycinResist"/>
</dbReference>
<evidence type="ECO:0000259" key="1">
    <source>
        <dbReference type="PROSITE" id="PS51819"/>
    </source>
</evidence>
<evidence type="ECO:0000313" key="2">
    <source>
        <dbReference type="EMBL" id="QVV90427.1"/>
    </source>
</evidence>
<dbReference type="Gene3D" id="3.10.180.10">
    <property type="entry name" value="2,3-Dihydroxybiphenyl 1,2-Dioxygenase, domain 1"/>
    <property type="match status" value="2"/>
</dbReference>
<keyword evidence="3" id="KW-1185">Reference proteome</keyword>
<dbReference type="SUPFAM" id="SSF54593">
    <property type="entry name" value="Glyoxalase/Bleomycin resistance protein/Dihydroxybiphenyl dioxygenase"/>
    <property type="match status" value="1"/>
</dbReference>
<dbReference type="EMBL" id="CP075546">
    <property type="protein sequence ID" value="QVV90427.1"/>
    <property type="molecule type" value="Genomic_DNA"/>
</dbReference>